<accession>A0A8A1LUJ3</accession>
<reference evidence="1" key="1">
    <citation type="submission" date="2021-01" db="EMBL/GenBank/DDBJ databases">
        <title>Chromosome-level genome assembly of a human fungal pathogen reveals clustering of transcriptionally co-regulated genes.</title>
        <authorList>
            <person name="Voorhies M."/>
            <person name="Cohen S."/>
            <person name="Shea T.P."/>
            <person name="Petrus S."/>
            <person name="Munoz J.F."/>
            <person name="Poplawski S."/>
            <person name="Goldman W.E."/>
            <person name="Michael T."/>
            <person name="Cuomo C.A."/>
            <person name="Sil A."/>
            <person name="Beyhan S."/>
        </authorList>
    </citation>
    <scope>NUCLEOTIDE SEQUENCE</scope>
    <source>
        <strain evidence="1">H88</strain>
    </source>
</reference>
<dbReference type="GO" id="GO:0016301">
    <property type="term" value="F:kinase activity"/>
    <property type="evidence" value="ECO:0007669"/>
    <property type="project" value="UniProtKB-KW"/>
</dbReference>
<dbReference type="VEuPathDB" id="FungiDB:I7I53_11645"/>
<name>A0A8A1LUJ3_AJEC8</name>
<keyword evidence="1" id="KW-0808">Transferase</keyword>
<dbReference type="AlphaFoldDB" id="A0A8A1LUJ3"/>
<dbReference type="EMBL" id="CP069107">
    <property type="protein sequence ID" value="QSS57461.1"/>
    <property type="molecule type" value="Genomic_DNA"/>
</dbReference>
<gene>
    <name evidence="1" type="ORF">I7I53_11645</name>
</gene>
<protein>
    <submittedName>
        <fullName evidence="1">Protein kinase</fullName>
    </submittedName>
</protein>
<proteinExistence type="predicted"/>
<dbReference type="Proteomes" id="UP000663419">
    <property type="component" value="Chromosome 6"/>
</dbReference>
<evidence type="ECO:0000313" key="1">
    <source>
        <dbReference type="EMBL" id="QSS57461.1"/>
    </source>
</evidence>
<evidence type="ECO:0000313" key="2">
    <source>
        <dbReference type="Proteomes" id="UP000663419"/>
    </source>
</evidence>
<organism evidence="1 2">
    <name type="scientific">Ajellomyces capsulatus (strain H88)</name>
    <name type="common">Darling's disease fungus</name>
    <name type="synonym">Histoplasma capsulatum</name>
    <dbReference type="NCBI Taxonomy" id="544711"/>
    <lineage>
        <taxon>Eukaryota</taxon>
        <taxon>Fungi</taxon>
        <taxon>Dikarya</taxon>
        <taxon>Ascomycota</taxon>
        <taxon>Pezizomycotina</taxon>
        <taxon>Eurotiomycetes</taxon>
        <taxon>Eurotiomycetidae</taxon>
        <taxon>Onygenales</taxon>
        <taxon>Ajellomycetaceae</taxon>
        <taxon>Histoplasma</taxon>
    </lineage>
</organism>
<sequence length="85" mass="9498">MIGGCWYGEYGTVADSAEDTEKLCCVSSEAVKSSAPISADDFSSRRKLCEDLVRGGIPKALSLQNPRQLRLPIKRRHVCWELLRE</sequence>
<keyword evidence="1" id="KW-0418">Kinase</keyword>